<dbReference type="EMBL" id="BRYA01000661">
    <property type="protein sequence ID" value="GMI28322.1"/>
    <property type="molecule type" value="Genomic_DNA"/>
</dbReference>
<dbReference type="InterPro" id="IPR026847">
    <property type="entry name" value="VPS13"/>
</dbReference>
<dbReference type="InterPro" id="IPR009543">
    <property type="entry name" value="VPS13_VAB"/>
</dbReference>
<dbReference type="GO" id="GO:0045053">
    <property type="term" value="P:protein retention in Golgi apparatus"/>
    <property type="evidence" value="ECO:0007669"/>
    <property type="project" value="TreeGrafter"/>
</dbReference>
<sequence>MIPSLTFLPQSATFTNITITHDRTATSSSSTEVTVKKAETPSGMVEGIHMSTITSPDIESGLIRDDSKVRLSLVTVNVFKSALHIPLVNLHLTTSSDPSTNSPILSTALVESPFSSTLEIPSLHHLTKLLSKSAVLLKTLSSAVFTTTPALKHENRGNNKMCYQVLVKLHKGTICVDRFKLNITEFKMELSGASRSTYGSGSVLLTLSHLNDSILPPLLLNLLISDTTSDRHLQIFSSENSNVCINLTSTLLQALASIYFDAPPSSAPVSPTPSIPSNPTPPDFNATIETVALTTTETQTFDPSTSNWTPSHPSPTAQSSSPRTTCSPPVDPFSWFFIDSAPKISPYVYTQNSTRRKRTLTRIKAKVFKRNLSKEEEISVRSLTVAQAALIETLDEIRITEPERPLPYEFFKDTLRLKDGKLIYGKLDTSPLFLPASSHCLLPVTSPLHLFNSTSNPATFTLQHVTSPPTHYTVPSNSTVIVPPPIASTATSVALHVCSPAIYPLLSKTPQSYSLSNSITYPGRQFYTLTISPSKAALHDALSIKNSLPLPIDVEFTTSSFKTRIPGLKPGVCQSIPKIDPERPFAVSVRLTGTSRWTESVYATLEDNTRFTLTNAKSTTISVLVTSTPAFKLTMFSEYIVLDKTCCNLSLSSTETLIVDGRTNHKQENGLLLYHSSSNGLLLYHPSSKLLRIRVDSYQGKPVACSWSPPLDISSAIKSKTPIVISSSTCSFDFTVTISSPPESTNLHKLTRLITIAPKFILTNLTKSDLILTQNKTHNNHFIRSTEGTSMPLYFCTGEQKILHMRTTSKKAVFSEAFIRPDHLGVDTFRMPPAEDVVQSEVKTGKYTDDFSIQVVLWSTEKLPGRSMFEVVNSSSLTIQIKQKCHGAHTWTTGPSSSRPFGFETTNTDTTLLWRIKQEQNTKGSRWYEIDPSKCNEASGGNSRSSRITASVDIEGSTIVVTFMDRKDNTSERVKEEEHKEGGGKYTSLNVSFPLISISLVDNIKEGRELLLMSATETEFRADIIPEQNIACTFQIQDCQIDNFVRKASHPVLISPSDHSTSEVALMRVKLSFTKQNSIQSLTAKAKPTVVAIDSTTVLRLYSFFVLILAPLGKSSSSEPPPSFERYINDLVKCARHNDSEHRKIGLEEFSDLCKTSLSQQIFFKELIIYPQDFVFTFTADDSALSTLVDNTHSVERAAIHIRGFRSSNLYVPASELRQMLLHHYKTEMKENMITLIGYLADIGAPAELIERVGDGANKFFISPFVGLNHGVGGLFSGVKESVEGLKNGVGGVAKSLGMVGEGLLGRFAGLCGDPDYLSERKVQRRLGKELATTAKIGASLSLGFRSSVNGIMSMIEKEVTPDANEVGLALAGLFMKPIVGVGDGLAVALLDLGADDGRKQFAQRRSRKVVMRVDAGFAILPHDQQTSMAQEVIEAGGTVEDTYVHHILCVNELMIFSEQCLWLLSRDNPESRAWCTAYHDMSHYRGMKRKKKRKTIGLEEKGEVLEVYIFAYSLQGLLPTIVEVEGAAQRDEIFAKLNCFSDSMGNAGKLGFGERCQIKGGNHFGSINFCSSGKEVAVDNADEGGVSLFQCGVPNIMRCDRVGPDSAGVVENTRKILSEEASEVSLDRHLWTLVDNFREENYCFGLGIINVSDLQCIVLNSATLSVGKSLIMIGTDKQEVRTEEDSWVINPGESFLLIATGEDEAAGRERVVLEIMSGTFQVHFSDTNDGTFRTEGNCAVLEKAMGNRRWSKAWLGVGIT</sequence>
<evidence type="ECO:0000313" key="4">
    <source>
        <dbReference type="EMBL" id="GMI28322.1"/>
    </source>
</evidence>
<evidence type="ECO:0000256" key="1">
    <source>
        <dbReference type="ARBA" id="ARBA00006545"/>
    </source>
</evidence>
<proteinExistence type="inferred from homology"/>
<dbReference type="PANTHER" id="PTHR16166">
    <property type="entry name" value="VACUOLAR PROTEIN SORTING-ASSOCIATED PROTEIN VPS13"/>
    <property type="match status" value="1"/>
</dbReference>
<evidence type="ECO:0000256" key="2">
    <source>
        <dbReference type="SAM" id="MobiDB-lite"/>
    </source>
</evidence>
<evidence type="ECO:0000259" key="3">
    <source>
        <dbReference type="Pfam" id="PF25036"/>
    </source>
</evidence>
<dbReference type="Proteomes" id="UP001165065">
    <property type="component" value="Unassembled WGS sequence"/>
</dbReference>
<evidence type="ECO:0000313" key="5">
    <source>
        <dbReference type="Proteomes" id="UP001165065"/>
    </source>
</evidence>
<dbReference type="OrthoDB" id="428159at2759"/>
<reference evidence="5" key="1">
    <citation type="journal article" date="2023" name="Commun. Biol.">
        <title>Genome analysis of Parmales, the sister group of diatoms, reveals the evolutionary specialization of diatoms from phago-mixotrophs to photoautotrophs.</title>
        <authorList>
            <person name="Ban H."/>
            <person name="Sato S."/>
            <person name="Yoshikawa S."/>
            <person name="Yamada K."/>
            <person name="Nakamura Y."/>
            <person name="Ichinomiya M."/>
            <person name="Sato N."/>
            <person name="Blanc-Mathieu R."/>
            <person name="Endo H."/>
            <person name="Kuwata A."/>
            <person name="Ogata H."/>
        </authorList>
    </citation>
    <scope>NUCLEOTIDE SEQUENCE [LARGE SCALE GENOMIC DNA]</scope>
</reference>
<keyword evidence="5" id="KW-1185">Reference proteome</keyword>
<accession>A0A9W7L3C0</accession>
<protein>
    <recommendedName>
        <fullName evidence="3">Vacuolar protein sorting-associated protein 13 VPS13 adaptor binding domain-containing protein</fullName>
    </recommendedName>
</protein>
<comment type="caution">
    <text evidence="4">The sequence shown here is derived from an EMBL/GenBank/DDBJ whole genome shotgun (WGS) entry which is preliminary data.</text>
</comment>
<feature type="domain" description="Vacuolar protein sorting-associated protein 13 VPS13 adaptor binding" evidence="3">
    <location>
        <begin position="531"/>
        <end position="818"/>
    </location>
</feature>
<gene>
    <name evidence="4" type="ORF">TrCOL_g13065</name>
</gene>
<feature type="region of interest" description="Disordered" evidence="2">
    <location>
        <begin position="299"/>
        <end position="326"/>
    </location>
</feature>
<dbReference type="PANTHER" id="PTHR16166:SF93">
    <property type="entry name" value="INTERMEMBRANE LIPID TRANSFER PROTEIN VPS13"/>
    <property type="match status" value="1"/>
</dbReference>
<feature type="compositionally biased region" description="Polar residues" evidence="2">
    <location>
        <begin position="301"/>
        <end position="326"/>
    </location>
</feature>
<dbReference type="GO" id="GO:0006623">
    <property type="term" value="P:protein targeting to vacuole"/>
    <property type="evidence" value="ECO:0007669"/>
    <property type="project" value="TreeGrafter"/>
</dbReference>
<organism evidence="4 5">
    <name type="scientific">Triparma columacea</name>
    <dbReference type="NCBI Taxonomy" id="722753"/>
    <lineage>
        <taxon>Eukaryota</taxon>
        <taxon>Sar</taxon>
        <taxon>Stramenopiles</taxon>
        <taxon>Ochrophyta</taxon>
        <taxon>Bolidophyceae</taxon>
        <taxon>Parmales</taxon>
        <taxon>Triparmaceae</taxon>
        <taxon>Triparma</taxon>
    </lineage>
</organism>
<name>A0A9W7L3C0_9STRA</name>
<comment type="similarity">
    <text evidence="1">Belongs to the VPS13 family.</text>
</comment>
<dbReference type="Pfam" id="PF25036">
    <property type="entry name" value="VPS13_VAB"/>
    <property type="match status" value="1"/>
</dbReference>